<dbReference type="InterPro" id="IPR036259">
    <property type="entry name" value="MFS_trans_sf"/>
</dbReference>
<sequence>MNKKWRTPFTQLISIATCTKLADLLISASTTLPWLLTSLGAPGWIISLLVPIRESGSLIPQWSIKQKTQDIENRVVLWRFGILAQTSAIFCILLAALFTRSLMAGLLILFSLIAMSLGRSLTSLSMKDIQGSNIDKGKRGKLVGVASSISGLLSMLTAGLMIIAPQDKSSTLIQILLGLSVLLMILSLTLSKHLTANIKASQHQLNKTASIWKTVRSHRALQNLIISRCLLLHGALIAPFFVSFSATNSESFQLPYFIIASALATFLSSYLWGTLADKSAVRSLTWASLICVVTSVSFYFILPWQVWYLDIGLFFILSLGYAGVRTGRKTYLLDIAQGEQRTLYVAAANTTVGYILLALGGFYAVLSVWVGEHLILIMSTALALGLIHTFTLKAEK</sequence>
<feature type="transmembrane region" description="Helical" evidence="4">
    <location>
        <begin position="102"/>
        <end position="121"/>
    </location>
</feature>
<proteinExistence type="predicted"/>
<name>A0ABS9DB22_9ALTE</name>
<feature type="transmembrane region" description="Helical" evidence="4">
    <location>
        <begin position="374"/>
        <end position="392"/>
    </location>
</feature>
<feature type="transmembrane region" description="Helical" evidence="4">
    <location>
        <begin position="220"/>
        <end position="242"/>
    </location>
</feature>
<evidence type="ECO:0000313" key="5">
    <source>
        <dbReference type="EMBL" id="MCF2950161.1"/>
    </source>
</evidence>
<organism evidence="5 6">
    <name type="scientific">Paraglaciecola algarum</name>
    <dbReference type="NCBI Taxonomy" id="3050085"/>
    <lineage>
        <taxon>Bacteria</taxon>
        <taxon>Pseudomonadati</taxon>
        <taxon>Pseudomonadota</taxon>
        <taxon>Gammaproteobacteria</taxon>
        <taxon>Alteromonadales</taxon>
        <taxon>Alteromonadaceae</taxon>
        <taxon>Paraglaciecola</taxon>
    </lineage>
</organism>
<dbReference type="Proteomes" id="UP001521137">
    <property type="component" value="Unassembled WGS sequence"/>
</dbReference>
<keyword evidence="3 4" id="KW-0472">Membrane</keyword>
<comment type="caution">
    <text evidence="5">The sequence shown here is derived from an EMBL/GenBank/DDBJ whole genome shotgun (WGS) entry which is preliminary data.</text>
</comment>
<protein>
    <submittedName>
        <fullName evidence="5">MFS transporter</fullName>
    </submittedName>
</protein>
<reference evidence="5 6" key="1">
    <citation type="submission" date="2022-01" db="EMBL/GenBank/DDBJ databases">
        <title>Paraglaciecola sp. G1-23.</title>
        <authorList>
            <person name="Jin M.S."/>
            <person name="Han D.M."/>
            <person name="Kim H.M."/>
            <person name="Jeon C.O."/>
        </authorList>
    </citation>
    <scope>NUCLEOTIDE SEQUENCE [LARGE SCALE GENOMIC DNA]</scope>
    <source>
        <strain evidence="5 6">G1-23</strain>
    </source>
</reference>
<dbReference type="RefSeq" id="WP_235314262.1">
    <property type="nucleotide sequence ID" value="NZ_JAKGAS010000015.1"/>
</dbReference>
<dbReference type="InterPro" id="IPR052528">
    <property type="entry name" value="Sugar_transport-like"/>
</dbReference>
<dbReference type="Gene3D" id="1.20.1250.20">
    <property type="entry name" value="MFS general substrate transporter like domains"/>
    <property type="match status" value="1"/>
</dbReference>
<feature type="transmembrane region" description="Helical" evidence="4">
    <location>
        <begin position="254"/>
        <end position="272"/>
    </location>
</feature>
<gene>
    <name evidence="5" type="ORF">L0668_18765</name>
</gene>
<dbReference type="InterPro" id="IPR011701">
    <property type="entry name" value="MFS"/>
</dbReference>
<dbReference type="PANTHER" id="PTHR23526">
    <property type="entry name" value="INTEGRAL MEMBRANE TRANSPORT PROTEIN-RELATED"/>
    <property type="match status" value="1"/>
</dbReference>
<keyword evidence="1 4" id="KW-0812">Transmembrane</keyword>
<accession>A0ABS9DB22</accession>
<keyword evidence="6" id="KW-1185">Reference proteome</keyword>
<evidence type="ECO:0000313" key="6">
    <source>
        <dbReference type="Proteomes" id="UP001521137"/>
    </source>
</evidence>
<feature type="transmembrane region" description="Helical" evidence="4">
    <location>
        <begin position="344"/>
        <end position="368"/>
    </location>
</feature>
<feature type="transmembrane region" description="Helical" evidence="4">
    <location>
        <begin position="142"/>
        <end position="165"/>
    </location>
</feature>
<dbReference type="EMBL" id="JAKGAS010000015">
    <property type="protein sequence ID" value="MCF2950161.1"/>
    <property type="molecule type" value="Genomic_DNA"/>
</dbReference>
<evidence type="ECO:0000256" key="4">
    <source>
        <dbReference type="SAM" id="Phobius"/>
    </source>
</evidence>
<feature type="transmembrane region" description="Helical" evidence="4">
    <location>
        <begin position="76"/>
        <end position="96"/>
    </location>
</feature>
<keyword evidence="2 4" id="KW-1133">Transmembrane helix</keyword>
<evidence type="ECO:0000256" key="1">
    <source>
        <dbReference type="ARBA" id="ARBA00022692"/>
    </source>
</evidence>
<feature type="transmembrane region" description="Helical" evidence="4">
    <location>
        <begin position="307"/>
        <end position="324"/>
    </location>
</feature>
<dbReference type="Pfam" id="PF07690">
    <property type="entry name" value="MFS_1"/>
    <property type="match status" value="1"/>
</dbReference>
<dbReference type="PANTHER" id="PTHR23526:SF2">
    <property type="entry name" value="MAJOR FACILITATOR SUPERFAMILY (MFS) PROFILE DOMAIN-CONTAINING PROTEIN"/>
    <property type="match status" value="1"/>
</dbReference>
<evidence type="ECO:0000256" key="2">
    <source>
        <dbReference type="ARBA" id="ARBA00022989"/>
    </source>
</evidence>
<feature type="transmembrane region" description="Helical" evidence="4">
    <location>
        <begin position="171"/>
        <end position="190"/>
    </location>
</feature>
<feature type="transmembrane region" description="Helical" evidence="4">
    <location>
        <begin position="284"/>
        <end position="301"/>
    </location>
</feature>
<evidence type="ECO:0000256" key="3">
    <source>
        <dbReference type="ARBA" id="ARBA00023136"/>
    </source>
</evidence>
<dbReference type="SUPFAM" id="SSF103473">
    <property type="entry name" value="MFS general substrate transporter"/>
    <property type="match status" value="1"/>
</dbReference>